<sequence>MLACINWSMPVMEDSVGLKYFHKFLGYNFIDVTTSICCVGFIKLDNYYYIVDNDVDD</sequence>
<feature type="non-terminal residue" evidence="1">
    <location>
        <position position="57"/>
    </location>
</feature>
<gene>
    <name evidence="1" type="ORF">DERYTH_LOCUS26652</name>
</gene>
<dbReference type="OrthoDB" id="2378673at2759"/>
<reference evidence="1" key="1">
    <citation type="submission" date="2021-06" db="EMBL/GenBank/DDBJ databases">
        <authorList>
            <person name="Kallberg Y."/>
            <person name="Tangrot J."/>
            <person name="Rosling A."/>
        </authorList>
    </citation>
    <scope>NUCLEOTIDE SEQUENCE</scope>
    <source>
        <strain evidence="1">MA453B</strain>
    </source>
</reference>
<evidence type="ECO:0000313" key="2">
    <source>
        <dbReference type="Proteomes" id="UP000789405"/>
    </source>
</evidence>
<dbReference type="Proteomes" id="UP000789405">
    <property type="component" value="Unassembled WGS sequence"/>
</dbReference>
<keyword evidence="2" id="KW-1185">Reference proteome</keyword>
<dbReference type="EMBL" id="CAJVPY010056785">
    <property type="protein sequence ID" value="CAG8818619.1"/>
    <property type="molecule type" value="Genomic_DNA"/>
</dbReference>
<comment type="caution">
    <text evidence="1">The sequence shown here is derived from an EMBL/GenBank/DDBJ whole genome shotgun (WGS) entry which is preliminary data.</text>
</comment>
<organism evidence="1 2">
    <name type="scientific">Dentiscutata erythropus</name>
    <dbReference type="NCBI Taxonomy" id="1348616"/>
    <lineage>
        <taxon>Eukaryota</taxon>
        <taxon>Fungi</taxon>
        <taxon>Fungi incertae sedis</taxon>
        <taxon>Mucoromycota</taxon>
        <taxon>Glomeromycotina</taxon>
        <taxon>Glomeromycetes</taxon>
        <taxon>Diversisporales</taxon>
        <taxon>Gigasporaceae</taxon>
        <taxon>Dentiscutata</taxon>
    </lineage>
</organism>
<name>A0A9N9KB56_9GLOM</name>
<protein>
    <submittedName>
        <fullName evidence="1">27239_t:CDS:1</fullName>
    </submittedName>
</protein>
<evidence type="ECO:0000313" key="1">
    <source>
        <dbReference type="EMBL" id="CAG8818619.1"/>
    </source>
</evidence>
<dbReference type="AlphaFoldDB" id="A0A9N9KB56"/>
<accession>A0A9N9KB56</accession>
<proteinExistence type="predicted"/>